<dbReference type="CDD" id="cd00077">
    <property type="entry name" value="HDc"/>
    <property type="match status" value="1"/>
</dbReference>
<dbReference type="Gene3D" id="1.10.3210.10">
    <property type="entry name" value="Hypothetical protein af1432"/>
    <property type="match status" value="2"/>
</dbReference>
<feature type="region of interest" description="Disordered" evidence="1">
    <location>
        <begin position="645"/>
        <end position="668"/>
    </location>
</feature>
<dbReference type="InterPro" id="IPR003607">
    <property type="entry name" value="HD/PDEase_dom"/>
</dbReference>
<reference evidence="4" key="1">
    <citation type="submission" date="2017-08" db="EMBL/GenBank/DDBJ databases">
        <title>A dynamic microbial community with high functional redundancy inhabits the cold, oxic subseafloor aquifer.</title>
        <authorList>
            <person name="Tully B.J."/>
            <person name="Wheat C.G."/>
            <person name="Glazer B.T."/>
            <person name="Huber J.A."/>
        </authorList>
    </citation>
    <scope>NUCLEOTIDE SEQUENCE [LARGE SCALE GENOMIC DNA]</scope>
</reference>
<dbReference type="Proteomes" id="UP000218172">
    <property type="component" value="Unassembled WGS sequence"/>
</dbReference>
<protein>
    <submittedName>
        <fullName evidence="3">HD family phosphohydrolase</fullName>
    </submittedName>
</protein>
<dbReference type="EMBL" id="NVQR01000163">
    <property type="protein sequence ID" value="PCH58441.1"/>
    <property type="molecule type" value="Genomic_DNA"/>
</dbReference>
<dbReference type="SUPFAM" id="SSF55781">
    <property type="entry name" value="GAF domain-like"/>
    <property type="match status" value="1"/>
</dbReference>
<dbReference type="GO" id="GO:0008081">
    <property type="term" value="F:phosphoric diester hydrolase activity"/>
    <property type="evidence" value="ECO:0007669"/>
    <property type="project" value="UniProtKB-ARBA"/>
</dbReference>
<feature type="compositionally biased region" description="Basic and acidic residues" evidence="1">
    <location>
        <begin position="657"/>
        <end position="668"/>
    </location>
</feature>
<dbReference type="SMART" id="SM00065">
    <property type="entry name" value="GAF"/>
    <property type="match status" value="1"/>
</dbReference>
<dbReference type="InterPro" id="IPR029016">
    <property type="entry name" value="GAF-like_dom_sf"/>
</dbReference>
<evidence type="ECO:0000313" key="4">
    <source>
        <dbReference type="Proteomes" id="UP000218172"/>
    </source>
</evidence>
<dbReference type="SMART" id="SM00471">
    <property type="entry name" value="HDc"/>
    <property type="match status" value="1"/>
</dbReference>
<name>A0A2A4MEJ1_9GAMM</name>
<dbReference type="PANTHER" id="PTHR43155">
    <property type="entry name" value="CYCLIC DI-GMP PHOSPHODIESTERASE PA4108-RELATED"/>
    <property type="match status" value="1"/>
</dbReference>
<dbReference type="InterPro" id="IPR003018">
    <property type="entry name" value="GAF"/>
</dbReference>
<gene>
    <name evidence="3" type="ORF">COC19_08465</name>
</gene>
<dbReference type="AlphaFoldDB" id="A0A2A4MEJ1"/>
<feature type="domain" description="HD-GYP" evidence="2">
    <location>
        <begin position="319"/>
        <end position="643"/>
    </location>
</feature>
<dbReference type="Pfam" id="PF01966">
    <property type="entry name" value="HD"/>
    <property type="match status" value="1"/>
</dbReference>
<dbReference type="PANTHER" id="PTHR43155:SF2">
    <property type="entry name" value="CYCLIC DI-GMP PHOSPHODIESTERASE PA4108"/>
    <property type="match status" value="1"/>
</dbReference>
<organism evidence="3 4">
    <name type="scientific">SAR86 cluster bacterium</name>
    <dbReference type="NCBI Taxonomy" id="2030880"/>
    <lineage>
        <taxon>Bacteria</taxon>
        <taxon>Pseudomonadati</taxon>
        <taxon>Pseudomonadota</taxon>
        <taxon>Gammaproteobacteria</taxon>
        <taxon>SAR86 cluster</taxon>
    </lineage>
</organism>
<keyword evidence="3" id="KW-0378">Hydrolase</keyword>
<dbReference type="InterPro" id="IPR006674">
    <property type="entry name" value="HD_domain"/>
</dbReference>
<evidence type="ECO:0000313" key="3">
    <source>
        <dbReference type="EMBL" id="PCH58441.1"/>
    </source>
</evidence>
<proteinExistence type="predicted"/>
<sequence>MNAINTTAQTITIAYGPSFRDTFVWQDIHSELIKTLETSSLAAAKSLKPELILLDHQLINAANYEVWQASFPGSIFLSTDSLGLDTDIILSNKLPPRQTCKLLEMACYQWTCRNVELKNIASNSTNLEYLNKLANISISLSAEDDLLTLLNKILFEAQNIACCDAASLFLIQSKNEDDDELIFKLTLNDSMNFPFKERAFTLDKSSIAGYVALCNQELNLTDVYHLPQQSPFQFNKSFDQDTGYRTKSVFTLPLINRQKSVIGVLQFINRKTRRDVKINQSTLDETQILSFDEDINVLLRALASQAGIAIENTTLQNEIKNTFEGFINASVTVIEQRDPATSGHSFRVADLCVELADNVSQSSLGSLSQVQFNETEVRELKYAALLHDFGKVAVSESVLVKEKKLPVGKLENIEYRILLAQERLKTQALTRKLELHHSNCVSDSKLQAIDVELAHELQKLSLFYKAIIDANEPTVLKQGNKKILEQINSYRFDFQPKQNIALISQEEFELLSIPKGNLSPLERAEIESHVVHTQYFLDHIPWTKDLKNIPSIASAHHEKLDGSGYPHGLKANEIPIRSKMMTICDIFDALTASDRPYKKALTTDRAIDILVNESSSGQLDRDLVKVFIEAKTYMVINDNGYTHASTASDSSDASNHPCDHGLTPHDHD</sequence>
<dbReference type="Pfam" id="PF13487">
    <property type="entry name" value="HD_5"/>
    <property type="match status" value="1"/>
</dbReference>
<dbReference type="InterPro" id="IPR037522">
    <property type="entry name" value="HD_GYP_dom"/>
</dbReference>
<feature type="compositionally biased region" description="Low complexity" evidence="1">
    <location>
        <begin position="645"/>
        <end position="654"/>
    </location>
</feature>
<evidence type="ECO:0000256" key="1">
    <source>
        <dbReference type="SAM" id="MobiDB-lite"/>
    </source>
</evidence>
<dbReference type="Pfam" id="PF01590">
    <property type="entry name" value="GAF"/>
    <property type="match status" value="1"/>
</dbReference>
<dbReference type="SUPFAM" id="SSF109604">
    <property type="entry name" value="HD-domain/PDEase-like"/>
    <property type="match status" value="2"/>
</dbReference>
<accession>A0A2A4MEJ1</accession>
<evidence type="ECO:0000259" key="2">
    <source>
        <dbReference type="PROSITE" id="PS51832"/>
    </source>
</evidence>
<dbReference type="Gene3D" id="3.30.450.40">
    <property type="match status" value="1"/>
</dbReference>
<comment type="caution">
    <text evidence="3">The sequence shown here is derived from an EMBL/GenBank/DDBJ whole genome shotgun (WGS) entry which is preliminary data.</text>
</comment>
<dbReference type="PROSITE" id="PS51832">
    <property type="entry name" value="HD_GYP"/>
    <property type="match status" value="1"/>
</dbReference>